<sequence length="114" mass="12993">MHHYRKATAVFIIVLTLMLPLFLEKKEETAVVNLDEVLTASRHLQELRKESRAESGEDDSLQTVEAEIMEILRREAENLAAENSYSSIIIDQAVYQGGKNVSQEIADKIDNKYK</sequence>
<evidence type="ECO:0000313" key="3">
    <source>
        <dbReference type="Proteomes" id="UP000244089"/>
    </source>
</evidence>
<dbReference type="AlphaFoldDB" id="A0A2T5RT44"/>
<dbReference type="EMBL" id="QAXS01000001">
    <property type="protein sequence ID" value="PTW03513.1"/>
    <property type="molecule type" value="Genomic_DNA"/>
</dbReference>
<dbReference type="RefSeq" id="WP_108137699.1">
    <property type="nucleotide sequence ID" value="NZ_QAXS01000001.1"/>
</dbReference>
<keyword evidence="1" id="KW-0472">Membrane</keyword>
<evidence type="ECO:0000256" key="1">
    <source>
        <dbReference type="SAM" id="Phobius"/>
    </source>
</evidence>
<accession>A0A2T5RT44</accession>
<gene>
    <name evidence="2" type="ORF">C8C76_101154</name>
</gene>
<comment type="caution">
    <text evidence="2">The sequence shown here is derived from an EMBL/GenBank/DDBJ whole genome shotgun (WGS) entry which is preliminary data.</text>
</comment>
<protein>
    <recommendedName>
        <fullName evidence="4">Outer membrane protein (OmpH-like)</fullName>
    </recommendedName>
</protein>
<keyword evidence="1" id="KW-0812">Transmembrane</keyword>
<proteinExistence type="predicted"/>
<reference evidence="2 3" key="1">
    <citation type="submission" date="2018-04" db="EMBL/GenBank/DDBJ databases">
        <title>Subsurface microbial communities from deep shales in Ohio and West Virginia, USA.</title>
        <authorList>
            <person name="Wrighton K."/>
        </authorList>
    </citation>
    <scope>NUCLEOTIDE SEQUENCE [LARGE SCALE GENOMIC DNA]</scope>
    <source>
        <strain evidence="2 3">WC1</strain>
    </source>
</reference>
<evidence type="ECO:0008006" key="4">
    <source>
        <dbReference type="Google" id="ProtNLM"/>
    </source>
</evidence>
<organism evidence="2 3">
    <name type="scientific">Halanaerobium saccharolyticum</name>
    <dbReference type="NCBI Taxonomy" id="43595"/>
    <lineage>
        <taxon>Bacteria</taxon>
        <taxon>Bacillati</taxon>
        <taxon>Bacillota</taxon>
        <taxon>Clostridia</taxon>
        <taxon>Halanaerobiales</taxon>
        <taxon>Halanaerobiaceae</taxon>
        <taxon>Halanaerobium</taxon>
    </lineage>
</organism>
<evidence type="ECO:0000313" key="2">
    <source>
        <dbReference type="EMBL" id="PTW03513.1"/>
    </source>
</evidence>
<dbReference type="Proteomes" id="UP000244089">
    <property type="component" value="Unassembled WGS sequence"/>
</dbReference>
<feature type="transmembrane region" description="Helical" evidence="1">
    <location>
        <begin position="7"/>
        <end position="23"/>
    </location>
</feature>
<name>A0A2T5RT44_9FIRM</name>
<dbReference type="OrthoDB" id="2112927at2"/>
<keyword evidence="1" id="KW-1133">Transmembrane helix</keyword>